<gene>
    <name evidence="2" type="ORF">Cvel_29064</name>
</gene>
<sequence length="169" mass="19255">MYGLKNAPRMFTSWLKTKLQALFFFEIAESILIRLSSRVPPSLQVEEVITESDMKVMPVESAMQMHVDDLICFARDARKTLKEVTEAVESDEVGEVTDNPVKCVEMQLLHDREGGEIRQSQRSYLNPEKIPPGKKGSKSLDKTDFTQPQPEEIDMKYEALYRALLGMLG</sequence>
<dbReference type="VEuPathDB" id="CryptoDB:Cvel_29064"/>
<dbReference type="EMBL" id="CDMZ01003153">
    <property type="protein sequence ID" value="CEM45314.1"/>
    <property type="molecule type" value="Genomic_DNA"/>
</dbReference>
<evidence type="ECO:0000313" key="2">
    <source>
        <dbReference type="EMBL" id="CEM45314.1"/>
    </source>
</evidence>
<dbReference type="AlphaFoldDB" id="A0A0G4HMA1"/>
<name>A0A0G4HMA1_9ALVE</name>
<protein>
    <recommendedName>
        <fullName evidence="3">Reverse transcriptase domain-containing protein</fullName>
    </recommendedName>
</protein>
<feature type="region of interest" description="Disordered" evidence="1">
    <location>
        <begin position="115"/>
        <end position="151"/>
    </location>
</feature>
<accession>A0A0G4HMA1</accession>
<organism evidence="2">
    <name type="scientific">Chromera velia CCMP2878</name>
    <dbReference type="NCBI Taxonomy" id="1169474"/>
    <lineage>
        <taxon>Eukaryota</taxon>
        <taxon>Sar</taxon>
        <taxon>Alveolata</taxon>
        <taxon>Colpodellida</taxon>
        <taxon>Chromeraceae</taxon>
        <taxon>Chromera</taxon>
    </lineage>
</organism>
<reference evidence="2" key="1">
    <citation type="submission" date="2014-11" db="EMBL/GenBank/DDBJ databases">
        <authorList>
            <person name="Otto D Thomas"/>
            <person name="Naeem Raeece"/>
        </authorList>
    </citation>
    <scope>NUCLEOTIDE SEQUENCE</scope>
</reference>
<proteinExistence type="predicted"/>
<dbReference type="PhylomeDB" id="A0A0G4HMA1"/>
<evidence type="ECO:0000256" key="1">
    <source>
        <dbReference type="SAM" id="MobiDB-lite"/>
    </source>
</evidence>
<evidence type="ECO:0008006" key="3">
    <source>
        <dbReference type="Google" id="ProtNLM"/>
    </source>
</evidence>